<dbReference type="SUPFAM" id="SSF54373">
    <property type="entry name" value="FAD-linked reductases, C-terminal domain"/>
    <property type="match status" value="1"/>
</dbReference>
<dbReference type="Gene3D" id="3.50.50.60">
    <property type="entry name" value="FAD/NAD(P)-binding domain"/>
    <property type="match status" value="1"/>
</dbReference>
<dbReference type="Pfam" id="PF01494">
    <property type="entry name" value="FAD_binding_3"/>
    <property type="match status" value="1"/>
</dbReference>
<evidence type="ECO:0000313" key="7">
    <source>
        <dbReference type="EMBL" id="ODS03766.1"/>
    </source>
</evidence>
<keyword evidence="3" id="KW-0274">FAD</keyword>
<keyword evidence="8" id="KW-1185">Reference proteome</keyword>
<evidence type="ECO:0000256" key="3">
    <source>
        <dbReference type="ARBA" id="ARBA00022827"/>
    </source>
</evidence>
<dbReference type="PRINTS" id="PR00420">
    <property type="entry name" value="RNGMNOXGNASE"/>
</dbReference>
<dbReference type="EMBL" id="LPWD01000052">
    <property type="protein sequence ID" value="ODS03766.1"/>
    <property type="molecule type" value="Genomic_DNA"/>
</dbReference>
<comment type="caution">
    <text evidence="7">The sequence shown here is derived from an EMBL/GenBank/DDBJ whole genome shotgun (WGS) entry which is preliminary data.</text>
</comment>
<proteinExistence type="predicted"/>
<dbReference type="GO" id="GO:0071949">
    <property type="term" value="F:FAD binding"/>
    <property type="evidence" value="ECO:0007669"/>
    <property type="project" value="InterPro"/>
</dbReference>
<dbReference type="PANTHER" id="PTHR13789">
    <property type="entry name" value="MONOOXYGENASE"/>
    <property type="match status" value="1"/>
</dbReference>
<organism evidence="7 8">
    <name type="scientific">Methyloceanibacter marginalis</name>
    <dbReference type="NCBI Taxonomy" id="1774971"/>
    <lineage>
        <taxon>Bacteria</taxon>
        <taxon>Pseudomonadati</taxon>
        <taxon>Pseudomonadota</taxon>
        <taxon>Alphaproteobacteria</taxon>
        <taxon>Hyphomicrobiales</taxon>
        <taxon>Hyphomicrobiaceae</taxon>
        <taxon>Methyloceanibacter</taxon>
    </lineage>
</organism>
<evidence type="ECO:0000313" key="8">
    <source>
        <dbReference type="Proteomes" id="UP000095042"/>
    </source>
</evidence>
<name>A0A1E3WDA4_9HYPH</name>
<dbReference type="AlphaFoldDB" id="A0A1E3WDA4"/>
<dbReference type="SUPFAM" id="SSF51905">
    <property type="entry name" value="FAD/NAD(P)-binding domain"/>
    <property type="match status" value="1"/>
</dbReference>
<dbReference type="Proteomes" id="UP000095042">
    <property type="component" value="Unassembled WGS sequence"/>
</dbReference>
<keyword evidence="5" id="KW-0503">Monooxygenase</keyword>
<accession>A0A1E3WDA4</accession>
<evidence type="ECO:0000256" key="4">
    <source>
        <dbReference type="ARBA" id="ARBA00023002"/>
    </source>
</evidence>
<dbReference type="OrthoDB" id="4230779at2"/>
<dbReference type="InterPro" id="IPR050493">
    <property type="entry name" value="FAD-dep_Monooxygenase_BioMet"/>
</dbReference>
<evidence type="ECO:0000259" key="6">
    <source>
        <dbReference type="Pfam" id="PF01494"/>
    </source>
</evidence>
<gene>
    <name evidence="7" type="ORF">AUC71_07855</name>
</gene>
<protein>
    <recommendedName>
        <fullName evidence="6">FAD-binding domain-containing protein</fullName>
    </recommendedName>
</protein>
<keyword evidence="2" id="KW-0285">Flavoprotein</keyword>
<dbReference type="InterPro" id="IPR036188">
    <property type="entry name" value="FAD/NAD-bd_sf"/>
</dbReference>
<dbReference type="InterPro" id="IPR002938">
    <property type="entry name" value="FAD-bd"/>
</dbReference>
<evidence type="ECO:0000256" key="1">
    <source>
        <dbReference type="ARBA" id="ARBA00001974"/>
    </source>
</evidence>
<keyword evidence="4" id="KW-0560">Oxidoreductase</keyword>
<evidence type="ECO:0000256" key="5">
    <source>
        <dbReference type="ARBA" id="ARBA00023033"/>
    </source>
</evidence>
<sequence>MAQDLPVLIAGAGIGGLSTAIALGRAGINATVLERSTFAEESGAGIQLGPNATRILRSLGVLDVLLPQTFRPEAVWLFDGLSGRRLATVPLGDHAEQRYGAPYLTLHRADLHAGLRTAAEAASAVSLSSGFDVSGIEARDGITIANLDGTTIEGSSLIGADGLWSTVRKWVAPEAALSYAGATAFRTLLPRKGLPAPFSAPVIGLWLSPKAHLVHYPVHAGGALNVVAVTAGGRKAQGWNQTADPSSLLSGFTRWCKESKSLLERAEGWRAWSLFSLPALPRWSRGAVTLVGDAAIPCCPISPKARRRHRGRRHAREIFRRRPQRPRHAFRTYENARRPRATRLKNTARRLGRIYHLRGPARLARNTALGLRSETATLRQFDWLYGVD</sequence>
<comment type="cofactor">
    <cofactor evidence="1">
        <name>FAD</name>
        <dbReference type="ChEBI" id="CHEBI:57692"/>
    </cofactor>
</comment>
<feature type="domain" description="FAD-binding" evidence="6">
    <location>
        <begin position="5"/>
        <end position="295"/>
    </location>
</feature>
<dbReference type="GO" id="GO:0004497">
    <property type="term" value="F:monooxygenase activity"/>
    <property type="evidence" value="ECO:0007669"/>
    <property type="project" value="UniProtKB-KW"/>
</dbReference>
<dbReference type="PANTHER" id="PTHR13789:SF318">
    <property type="entry name" value="GERANYLGERANYL DIPHOSPHATE REDUCTASE"/>
    <property type="match status" value="1"/>
</dbReference>
<reference evidence="7 8" key="1">
    <citation type="journal article" date="2016" name="Environ. Microbiol.">
        <title>New Methyloceanibacter diversity from North Sea sediments includes methanotroph containing solely the soluble methane monooxygenase.</title>
        <authorList>
            <person name="Vekeman B."/>
            <person name="Kerckhof F.M."/>
            <person name="Cremers G."/>
            <person name="de Vos P."/>
            <person name="Vandamme P."/>
            <person name="Boon N."/>
            <person name="Op den Camp H.J."/>
            <person name="Heylen K."/>
        </authorList>
    </citation>
    <scope>NUCLEOTIDE SEQUENCE [LARGE SCALE GENOMIC DNA]</scope>
    <source>
        <strain evidence="7 8">R-67177</strain>
    </source>
</reference>
<dbReference type="RefSeq" id="WP_083238018.1">
    <property type="nucleotide sequence ID" value="NZ_LPWD01000052.1"/>
</dbReference>
<evidence type="ECO:0000256" key="2">
    <source>
        <dbReference type="ARBA" id="ARBA00022630"/>
    </source>
</evidence>